<dbReference type="AlphaFoldDB" id="A0ABD5SS24"/>
<name>A0ABD5SS24_9EURY</name>
<reference evidence="1 2" key="1">
    <citation type="journal article" date="2019" name="Int. J. Syst. Evol. Microbiol.">
        <title>The Global Catalogue of Microorganisms (GCM) 10K type strain sequencing project: providing services to taxonomists for standard genome sequencing and annotation.</title>
        <authorList>
            <consortium name="The Broad Institute Genomics Platform"/>
            <consortium name="The Broad Institute Genome Sequencing Center for Infectious Disease"/>
            <person name="Wu L."/>
            <person name="Ma J."/>
        </authorList>
    </citation>
    <scope>NUCLEOTIDE SEQUENCE [LARGE SCALE GENOMIC DNA]</scope>
    <source>
        <strain evidence="1 2">LMG 29247</strain>
    </source>
</reference>
<accession>A0ABD5SS24</accession>
<gene>
    <name evidence="1" type="ORF">ACFQE6_13020</name>
</gene>
<dbReference type="RefSeq" id="WP_273738875.1">
    <property type="nucleotide sequence ID" value="NZ_JAQIVI010000199.1"/>
</dbReference>
<evidence type="ECO:0000313" key="1">
    <source>
        <dbReference type="EMBL" id="MFC6765880.1"/>
    </source>
</evidence>
<proteinExistence type="predicted"/>
<protein>
    <recommendedName>
        <fullName evidence="3">Transposase</fullName>
    </recommendedName>
</protein>
<dbReference type="Proteomes" id="UP001596383">
    <property type="component" value="Unassembled WGS sequence"/>
</dbReference>
<evidence type="ECO:0008006" key="3">
    <source>
        <dbReference type="Google" id="ProtNLM"/>
    </source>
</evidence>
<dbReference type="EMBL" id="JBHSWV010000199">
    <property type="protein sequence ID" value="MFC6765880.1"/>
    <property type="molecule type" value="Genomic_DNA"/>
</dbReference>
<organism evidence="1 2">
    <name type="scientific">Natrinema soli</name>
    <dbReference type="NCBI Taxonomy" id="1930624"/>
    <lineage>
        <taxon>Archaea</taxon>
        <taxon>Methanobacteriati</taxon>
        <taxon>Methanobacteriota</taxon>
        <taxon>Stenosarchaea group</taxon>
        <taxon>Halobacteria</taxon>
        <taxon>Halobacteriales</taxon>
        <taxon>Natrialbaceae</taxon>
        <taxon>Natrinema</taxon>
    </lineage>
</organism>
<keyword evidence="2" id="KW-1185">Reference proteome</keyword>
<comment type="caution">
    <text evidence="1">The sequence shown here is derived from an EMBL/GenBank/DDBJ whole genome shotgun (WGS) entry which is preliminary data.</text>
</comment>
<evidence type="ECO:0000313" key="2">
    <source>
        <dbReference type="Proteomes" id="UP001596383"/>
    </source>
</evidence>
<sequence length="69" mass="7599">MGFAQRVIPVRTLTGDHRPKASGISALRIALSVENSVPSSVDRRCGYRSRRTVFEWLCGRLAGRSVVTP</sequence>